<reference evidence="2 3" key="1">
    <citation type="submission" date="2019-08" db="EMBL/GenBank/DDBJ databases">
        <authorList>
            <person name="Peeters C."/>
        </authorList>
    </citation>
    <scope>NUCLEOTIDE SEQUENCE [LARGE SCALE GENOMIC DNA]</scope>
    <source>
        <strain evidence="2 3">LMG 31108</strain>
    </source>
</reference>
<sequence length="371" mass="39366">MSLDQTPVSPARGKWLRRMIVAAWVGSGAALPCMPGAAIAGASPTAKDAEVLDDYAATQYPIVLVHGLTGSDRIGNVIDYWYGIQTDLERHGATVYVANVRAFQSDDGPDGRGEQLVAYLRRVLAVTGATKVNLIGHSQGGLTARYAAAVAPQLVASVTTVGTPHRGAVYADYVQRMLTVDPTGASLTIVGQIANLFGFLTNTAHDTRQDAIRALSTLTTAQTARFNERYPTAGLSAPGTCEPGAPSEEVDGYRHWLYSWTGSAIQENGTLGDLVLAKDTSVRPFVDAALFLDPTTLAMQHTGVVTLNRGGGANDGLVSVCSAMFGNVISTAYHWNHVDEINQMMGVLGAYAEDPVAALRTHANRLKRRGL</sequence>
<dbReference type="Gene3D" id="3.40.50.1820">
    <property type="entry name" value="alpha/beta hydrolase"/>
    <property type="match status" value="1"/>
</dbReference>
<accession>A0A5E4YUK1</accession>
<dbReference type="EMBL" id="CABPSB010000026">
    <property type="protein sequence ID" value="VVE52416.1"/>
    <property type="molecule type" value="Genomic_DNA"/>
</dbReference>
<dbReference type="Proteomes" id="UP000406256">
    <property type="component" value="Unassembled WGS sequence"/>
</dbReference>
<dbReference type="SUPFAM" id="SSF53474">
    <property type="entry name" value="alpha/beta-Hydrolases"/>
    <property type="match status" value="1"/>
</dbReference>
<dbReference type="Pfam" id="PF00561">
    <property type="entry name" value="Abhydrolase_1"/>
    <property type="match status" value="1"/>
</dbReference>
<dbReference type="GO" id="GO:0016787">
    <property type="term" value="F:hydrolase activity"/>
    <property type="evidence" value="ECO:0007669"/>
    <property type="project" value="UniProtKB-KW"/>
</dbReference>
<evidence type="ECO:0000313" key="2">
    <source>
        <dbReference type="EMBL" id="VVE52416.1"/>
    </source>
</evidence>
<dbReference type="InterPro" id="IPR000073">
    <property type="entry name" value="AB_hydrolase_1"/>
</dbReference>
<proteinExistence type="predicted"/>
<evidence type="ECO:0000259" key="1">
    <source>
        <dbReference type="Pfam" id="PF00561"/>
    </source>
</evidence>
<feature type="domain" description="AB hydrolase-1" evidence="1">
    <location>
        <begin position="60"/>
        <end position="340"/>
    </location>
</feature>
<dbReference type="InterPro" id="IPR029058">
    <property type="entry name" value="AB_hydrolase_fold"/>
</dbReference>
<gene>
    <name evidence="2" type="ORF">PAN31108_04787</name>
</gene>
<keyword evidence="2" id="KW-0378">Hydrolase</keyword>
<evidence type="ECO:0000313" key="3">
    <source>
        <dbReference type="Proteomes" id="UP000406256"/>
    </source>
</evidence>
<protein>
    <submittedName>
        <fullName evidence="2">Alpha/beta hydrolase</fullName>
    </submittedName>
</protein>
<dbReference type="AlphaFoldDB" id="A0A5E4YUK1"/>
<name>A0A5E4YUK1_9BURK</name>
<keyword evidence="3" id="KW-1185">Reference proteome</keyword>
<organism evidence="2 3">
    <name type="scientific">Pandoraea anhela</name>
    <dbReference type="NCBI Taxonomy" id="2508295"/>
    <lineage>
        <taxon>Bacteria</taxon>
        <taxon>Pseudomonadati</taxon>
        <taxon>Pseudomonadota</taxon>
        <taxon>Betaproteobacteria</taxon>
        <taxon>Burkholderiales</taxon>
        <taxon>Burkholderiaceae</taxon>
        <taxon>Pandoraea</taxon>
    </lineage>
</organism>